<dbReference type="Pfam" id="PF12937">
    <property type="entry name" value="F-box-like"/>
    <property type="match status" value="1"/>
</dbReference>
<protein>
    <recommendedName>
        <fullName evidence="6">F-box protein</fullName>
    </recommendedName>
</protein>
<dbReference type="PROSITE" id="PS50181">
    <property type="entry name" value="FBOX"/>
    <property type="match status" value="1"/>
</dbReference>
<evidence type="ECO:0000259" key="2">
    <source>
        <dbReference type="PROSITE" id="PS50181"/>
    </source>
</evidence>
<dbReference type="AlphaFoldDB" id="A0A8K0JUM7"/>
<dbReference type="PANTHER" id="PTHR12125">
    <property type="entry name" value="F-BOX ONLY PROTEIN 6-LIKE PROTEIN"/>
    <property type="match status" value="1"/>
</dbReference>
<accession>A0A8K0JUM7</accession>
<dbReference type="EMBL" id="KZ308148">
    <property type="protein sequence ID" value="KAG8222985.1"/>
    <property type="molecule type" value="Genomic_DNA"/>
</dbReference>
<dbReference type="InterPro" id="IPR039752">
    <property type="entry name" value="F-box_only"/>
</dbReference>
<dbReference type="InterPro" id="IPR036047">
    <property type="entry name" value="F-box-like_dom_sf"/>
</dbReference>
<dbReference type="SUPFAM" id="SSF49785">
    <property type="entry name" value="Galactose-binding domain-like"/>
    <property type="match status" value="1"/>
</dbReference>
<dbReference type="Pfam" id="PF04300">
    <property type="entry name" value="FBA"/>
    <property type="match status" value="1"/>
</dbReference>
<dbReference type="PROSITE" id="PS51114">
    <property type="entry name" value="FBA"/>
    <property type="match status" value="1"/>
</dbReference>
<feature type="domain" description="F-box" evidence="2">
    <location>
        <begin position="32"/>
        <end position="78"/>
    </location>
</feature>
<sequence length="262" mass="29928">MGNSASEEYIPPVTPSGECGRDENIPSTNGFLFSEYYLPPEVVIQILFYVDAETLKNSCRLVCKDWQYLVETYVFRYKASLDLKIGSPALQKFTWFDYYSLASRKPFGKNLLKNNCGKDKFIGWKILENGGDGWIVEKKPYGANDLPLDTFGNPIADFNGLKSCFATSYMPCRKSQLIELKSCGITPNIMDYVQPKIEISEWVACRFDCGSVYKLKVILRGESGEILQESSAEENFDEHPREIWKKVCILNHFPYIYATLCK</sequence>
<feature type="domain" description="FBA" evidence="3">
    <location>
        <begin position="98"/>
        <end position="262"/>
    </location>
</feature>
<reference evidence="4" key="2">
    <citation type="submission" date="2017-10" db="EMBL/GenBank/DDBJ databases">
        <title>Ladona fulva Genome sequencing and assembly.</title>
        <authorList>
            <person name="Murali S."/>
            <person name="Richards S."/>
            <person name="Bandaranaike D."/>
            <person name="Bellair M."/>
            <person name="Blankenburg K."/>
            <person name="Chao H."/>
            <person name="Dinh H."/>
            <person name="Doddapaneni H."/>
            <person name="Dugan-Rocha S."/>
            <person name="Elkadiri S."/>
            <person name="Gnanaolivu R."/>
            <person name="Hernandez B."/>
            <person name="Skinner E."/>
            <person name="Javaid M."/>
            <person name="Lee S."/>
            <person name="Li M."/>
            <person name="Ming W."/>
            <person name="Munidasa M."/>
            <person name="Muniz J."/>
            <person name="Nguyen L."/>
            <person name="Hughes D."/>
            <person name="Osuji N."/>
            <person name="Pu L.-L."/>
            <person name="Puazo M."/>
            <person name="Qu C."/>
            <person name="Quiroz J."/>
            <person name="Raj R."/>
            <person name="Weissenberger G."/>
            <person name="Xin Y."/>
            <person name="Zou X."/>
            <person name="Han Y."/>
            <person name="Worley K."/>
            <person name="Muzny D."/>
            <person name="Gibbs R."/>
        </authorList>
    </citation>
    <scope>NUCLEOTIDE SEQUENCE</scope>
    <source>
        <strain evidence="4">Sampled in the wild</strain>
    </source>
</reference>
<dbReference type="GO" id="GO:0036503">
    <property type="term" value="P:ERAD pathway"/>
    <property type="evidence" value="ECO:0007669"/>
    <property type="project" value="TreeGrafter"/>
</dbReference>
<evidence type="ECO:0008006" key="6">
    <source>
        <dbReference type="Google" id="ProtNLM"/>
    </source>
</evidence>
<dbReference type="GO" id="GO:0006516">
    <property type="term" value="P:glycoprotein catabolic process"/>
    <property type="evidence" value="ECO:0007669"/>
    <property type="project" value="TreeGrafter"/>
</dbReference>
<comment type="caution">
    <text evidence="4">The sequence shown here is derived from an EMBL/GenBank/DDBJ whole genome shotgun (WGS) entry which is preliminary data.</text>
</comment>
<dbReference type="InterPro" id="IPR008979">
    <property type="entry name" value="Galactose-bd-like_sf"/>
</dbReference>
<feature type="region of interest" description="Disordered" evidence="1">
    <location>
        <begin position="1"/>
        <end position="22"/>
    </location>
</feature>
<dbReference type="OrthoDB" id="1107553at2759"/>
<dbReference type="InterPro" id="IPR007397">
    <property type="entry name" value="F-box-assoc_dom"/>
</dbReference>
<dbReference type="InterPro" id="IPR001810">
    <property type="entry name" value="F-box_dom"/>
</dbReference>
<keyword evidence="5" id="KW-1185">Reference proteome</keyword>
<gene>
    <name evidence="4" type="ORF">J437_LFUL002708</name>
</gene>
<dbReference type="Proteomes" id="UP000792457">
    <property type="component" value="Unassembled WGS sequence"/>
</dbReference>
<dbReference type="GO" id="GO:0005737">
    <property type="term" value="C:cytoplasm"/>
    <property type="evidence" value="ECO:0007669"/>
    <property type="project" value="TreeGrafter"/>
</dbReference>
<reference evidence="4" key="1">
    <citation type="submission" date="2013-04" db="EMBL/GenBank/DDBJ databases">
        <authorList>
            <person name="Qu J."/>
            <person name="Murali S.C."/>
            <person name="Bandaranaike D."/>
            <person name="Bellair M."/>
            <person name="Blankenburg K."/>
            <person name="Chao H."/>
            <person name="Dinh H."/>
            <person name="Doddapaneni H."/>
            <person name="Downs B."/>
            <person name="Dugan-Rocha S."/>
            <person name="Elkadiri S."/>
            <person name="Gnanaolivu R.D."/>
            <person name="Hernandez B."/>
            <person name="Javaid M."/>
            <person name="Jayaseelan J.C."/>
            <person name="Lee S."/>
            <person name="Li M."/>
            <person name="Ming W."/>
            <person name="Munidasa M."/>
            <person name="Muniz J."/>
            <person name="Nguyen L."/>
            <person name="Ongeri F."/>
            <person name="Osuji N."/>
            <person name="Pu L.-L."/>
            <person name="Puazo M."/>
            <person name="Qu C."/>
            <person name="Quiroz J."/>
            <person name="Raj R."/>
            <person name="Weissenberger G."/>
            <person name="Xin Y."/>
            <person name="Zou X."/>
            <person name="Han Y."/>
            <person name="Richards S."/>
            <person name="Worley K."/>
            <person name="Muzny D."/>
            <person name="Gibbs R."/>
        </authorList>
    </citation>
    <scope>NUCLEOTIDE SEQUENCE</scope>
    <source>
        <strain evidence="4">Sampled in the wild</strain>
    </source>
</reference>
<dbReference type="Gene3D" id="2.60.120.260">
    <property type="entry name" value="Galactose-binding domain-like"/>
    <property type="match status" value="1"/>
</dbReference>
<organism evidence="4 5">
    <name type="scientific">Ladona fulva</name>
    <name type="common">Scarce chaser dragonfly</name>
    <name type="synonym">Libellula fulva</name>
    <dbReference type="NCBI Taxonomy" id="123851"/>
    <lineage>
        <taxon>Eukaryota</taxon>
        <taxon>Metazoa</taxon>
        <taxon>Ecdysozoa</taxon>
        <taxon>Arthropoda</taxon>
        <taxon>Hexapoda</taxon>
        <taxon>Insecta</taxon>
        <taxon>Pterygota</taxon>
        <taxon>Palaeoptera</taxon>
        <taxon>Odonata</taxon>
        <taxon>Epiprocta</taxon>
        <taxon>Anisoptera</taxon>
        <taxon>Libelluloidea</taxon>
        <taxon>Libellulidae</taxon>
        <taxon>Ladona</taxon>
    </lineage>
</organism>
<dbReference type="SMART" id="SM01198">
    <property type="entry name" value="FBA"/>
    <property type="match status" value="1"/>
</dbReference>
<dbReference type="GO" id="GO:0061630">
    <property type="term" value="F:ubiquitin protein ligase activity"/>
    <property type="evidence" value="ECO:0007669"/>
    <property type="project" value="TreeGrafter"/>
</dbReference>
<name>A0A8K0JUM7_LADFU</name>
<evidence type="ECO:0000259" key="3">
    <source>
        <dbReference type="PROSITE" id="PS51114"/>
    </source>
</evidence>
<evidence type="ECO:0000256" key="1">
    <source>
        <dbReference type="SAM" id="MobiDB-lite"/>
    </source>
</evidence>
<evidence type="ECO:0000313" key="5">
    <source>
        <dbReference type="Proteomes" id="UP000792457"/>
    </source>
</evidence>
<dbReference type="PANTHER" id="PTHR12125:SF5">
    <property type="entry name" value="F-BOX DOMAIN-CONTAINING PROTEIN"/>
    <property type="match status" value="1"/>
</dbReference>
<dbReference type="Gene3D" id="1.20.1280.50">
    <property type="match status" value="1"/>
</dbReference>
<evidence type="ECO:0000313" key="4">
    <source>
        <dbReference type="EMBL" id="KAG8222985.1"/>
    </source>
</evidence>
<proteinExistence type="predicted"/>
<dbReference type="SUPFAM" id="SSF81383">
    <property type="entry name" value="F-box domain"/>
    <property type="match status" value="1"/>
</dbReference>
<dbReference type="GO" id="GO:0031146">
    <property type="term" value="P:SCF-dependent proteasomal ubiquitin-dependent protein catabolic process"/>
    <property type="evidence" value="ECO:0007669"/>
    <property type="project" value="TreeGrafter"/>
</dbReference>
<dbReference type="FunFam" id="2.60.120.260:FF:000012">
    <property type="entry name" value="F-box only protein 2"/>
    <property type="match status" value="1"/>
</dbReference>
<dbReference type="GO" id="GO:0019005">
    <property type="term" value="C:SCF ubiquitin ligase complex"/>
    <property type="evidence" value="ECO:0007669"/>
    <property type="project" value="TreeGrafter"/>
</dbReference>